<keyword evidence="3" id="KW-0813">Transport</keyword>
<sequence>MKRTDYTIIGTLIVATFVVILNETVMSVALPVLQSDLGVPPSQGQWLTTIFMLTMAVVIPLTGFLIQMFGTRTMFIVAMTLFTVGTAIAVIAPGFAVLLIARVVQALGTAVMLPLLMTTVMTLVPEERRGVMMGNISVVIAVAPALGPTMSGLVLDHFSWRWVFGVVLPFAVIATVVGAKFVRPVGERSSAPIDFLSIPLAVFGFGGFVYGLVAIGESADGKAAMPIWIPFVVGAIGLAAFIGRQLQLQREDRALLDLRVFASKPFTLSVILVVVAMATMMGTFIVVPLFAHNVLGMSPLTTGLITLPGGILMGVSSPLIGKIYDARGPRLLVIGGTLLIACAVWLMTTVTTATSFWLLTAANMVLCIGLAATFTPLMTLALGSLKPALYSHGSAALGTLQQVAGGAGTALFITIVTVVSKSGAEAGDSAAVAMTDGVRTVFLTAGCLSIVLVALGSWSGPRSRWSTTSASRRHTRVLQSRRKQVERGGGRQTSDAVAVTGEQPGHGDRLPARDPLTPKHTVPTGLRAGRRRSRDAGGRHTQMSAPVTRRAPSAIAAAHGFADRTELGDQLGGHAEHTGLHLVRVGDDDAEQVGG</sequence>
<dbReference type="InterPro" id="IPR020846">
    <property type="entry name" value="MFS_dom"/>
</dbReference>
<evidence type="ECO:0000256" key="6">
    <source>
        <dbReference type="ARBA" id="ARBA00022989"/>
    </source>
</evidence>
<feature type="compositionally biased region" description="Basic residues" evidence="8">
    <location>
        <begin position="471"/>
        <end position="482"/>
    </location>
</feature>
<dbReference type="InterPro" id="IPR011701">
    <property type="entry name" value="MFS"/>
</dbReference>
<feature type="transmembrane region" description="Helical" evidence="9">
    <location>
        <begin position="403"/>
        <end position="420"/>
    </location>
</feature>
<dbReference type="InterPro" id="IPR004638">
    <property type="entry name" value="EmrB-like"/>
</dbReference>
<feature type="transmembrane region" description="Helical" evidence="9">
    <location>
        <begin position="45"/>
        <end position="66"/>
    </location>
</feature>
<dbReference type="PANTHER" id="PTHR42718">
    <property type="entry name" value="MAJOR FACILITATOR SUPERFAMILY MULTIDRUG TRANSPORTER MFSC"/>
    <property type="match status" value="1"/>
</dbReference>
<evidence type="ECO:0000313" key="11">
    <source>
        <dbReference type="EMBL" id="GEE00781.1"/>
    </source>
</evidence>
<dbReference type="Gene3D" id="1.20.1720.10">
    <property type="entry name" value="Multidrug resistance protein D"/>
    <property type="match status" value="1"/>
</dbReference>
<feature type="transmembrane region" description="Helical" evidence="9">
    <location>
        <begin position="194"/>
        <end position="215"/>
    </location>
</feature>
<feature type="transmembrane region" description="Helical" evidence="9">
    <location>
        <begin position="106"/>
        <end position="124"/>
    </location>
</feature>
<dbReference type="Proteomes" id="UP000444960">
    <property type="component" value="Unassembled WGS sequence"/>
</dbReference>
<evidence type="ECO:0000256" key="3">
    <source>
        <dbReference type="ARBA" id="ARBA00022448"/>
    </source>
</evidence>
<dbReference type="NCBIfam" id="TIGR00711">
    <property type="entry name" value="efflux_EmrB"/>
    <property type="match status" value="1"/>
</dbReference>
<dbReference type="AlphaFoldDB" id="A0A7I9V6U2"/>
<feature type="domain" description="Major facilitator superfamily (MFS) profile" evidence="10">
    <location>
        <begin position="8"/>
        <end position="464"/>
    </location>
</feature>
<feature type="transmembrane region" description="Helical" evidence="9">
    <location>
        <begin position="227"/>
        <end position="246"/>
    </location>
</feature>
<feature type="transmembrane region" description="Helical" evidence="9">
    <location>
        <begin position="303"/>
        <end position="324"/>
    </location>
</feature>
<dbReference type="PRINTS" id="PR01036">
    <property type="entry name" value="TCRTETB"/>
</dbReference>
<dbReference type="GO" id="GO:0022857">
    <property type="term" value="F:transmembrane transporter activity"/>
    <property type="evidence" value="ECO:0007669"/>
    <property type="project" value="InterPro"/>
</dbReference>
<feature type="transmembrane region" description="Helical" evidence="9">
    <location>
        <begin position="136"/>
        <end position="155"/>
    </location>
</feature>
<evidence type="ECO:0000256" key="4">
    <source>
        <dbReference type="ARBA" id="ARBA00022475"/>
    </source>
</evidence>
<keyword evidence="7 9" id="KW-0472">Membrane</keyword>
<dbReference type="GO" id="GO:0005886">
    <property type="term" value="C:plasma membrane"/>
    <property type="evidence" value="ECO:0007669"/>
    <property type="project" value="UniProtKB-SubCell"/>
</dbReference>
<reference evidence="12" key="1">
    <citation type="submission" date="2019-06" db="EMBL/GenBank/DDBJ databases">
        <title>Gordonia isolated from sludge of a wastewater treatment plant.</title>
        <authorList>
            <person name="Tamura T."/>
            <person name="Aoyama K."/>
            <person name="Kang Y."/>
            <person name="Saito S."/>
            <person name="Akiyama N."/>
            <person name="Yazawa K."/>
            <person name="Gonoi T."/>
            <person name="Mikami Y."/>
        </authorList>
    </citation>
    <scope>NUCLEOTIDE SEQUENCE [LARGE SCALE GENOMIC DNA]</scope>
    <source>
        <strain evidence="12">NBRC 107696</strain>
    </source>
</reference>
<dbReference type="PROSITE" id="PS50850">
    <property type="entry name" value="MFS"/>
    <property type="match status" value="1"/>
</dbReference>
<evidence type="ECO:0000256" key="7">
    <source>
        <dbReference type="ARBA" id="ARBA00023136"/>
    </source>
</evidence>
<comment type="caution">
    <text evidence="11">The sequence shown here is derived from an EMBL/GenBank/DDBJ whole genome shotgun (WGS) entry which is preliminary data.</text>
</comment>
<feature type="transmembrane region" description="Helical" evidence="9">
    <location>
        <begin position="331"/>
        <end position="350"/>
    </location>
</feature>
<evidence type="ECO:0000256" key="8">
    <source>
        <dbReference type="SAM" id="MobiDB-lite"/>
    </source>
</evidence>
<feature type="transmembrane region" description="Helical" evidence="9">
    <location>
        <begin position="73"/>
        <end position="100"/>
    </location>
</feature>
<dbReference type="Pfam" id="PF07690">
    <property type="entry name" value="MFS_1"/>
    <property type="match status" value="1"/>
</dbReference>
<keyword evidence="6 9" id="KW-1133">Transmembrane helix</keyword>
<comment type="subcellular location">
    <subcellularLocation>
        <location evidence="1">Cell membrane</location>
        <topology evidence="1">Multi-pass membrane protein</topology>
    </subcellularLocation>
</comment>
<feature type="transmembrane region" description="Helical" evidence="9">
    <location>
        <begin position="356"/>
        <end position="382"/>
    </location>
</feature>
<name>A0A7I9V6U2_9ACTN</name>
<keyword evidence="4" id="KW-1003">Cell membrane</keyword>
<keyword evidence="5 9" id="KW-0812">Transmembrane</keyword>
<feature type="region of interest" description="Disordered" evidence="8">
    <location>
        <begin position="460"/>
        <end position="546"/>
    </location>
</feature>
<gene>
    <name evidence="11" type="ORF">nbrc107696_12270</name>
</gene>
<comment type="similarity">
    <text evidence="2">Belongs to the major facilitator superfamily. EmrB family.</text>
</comment>
<evidence type="ECO:0000259" key="10">
    <source>
        <dbReference type="PROSITE" id="PS50850"/>
    </source>
</evidence>
<dbReference type="EMBL" id="BJOV01000003">
    <property type="protein sequence ID" value="GEE00781.1"/>
    <property type="molecule type" value="Genomic_DNA"/>
</dbReference>
<dbReference type="CDD" id="cd17503">
    <property type="entry name" value="MFS_LmrB_MDR_like"/>
    <property type="match status" value="1"/>
</dbReference>
<feature type="transmembrane region" description="Helical" evidence="9">
    <location>
        <begin position="440"/>
        <end position="458"/>
    </location>
</feature>
<feature type="transmembrane region" description="Helical" evidence="9">
    <location>
        <begin position="266"/>
        <end position="291"/>
    </location>
</feature>
<dbReference type="Gene3D" id="1.20.1250.20">
    <property type="entry name" value="MFS general substrate transporter like domains"/>
    <property type="match status" value="1"/>
</dbReference>
<keyword evidence="12" id="KW-1185">Reference proteome</keyword>
<dbReference type="PANTHER" id="PTHR42718:SF9">
    <property type="entry name" value="MAJOR FACILITATOR SUPERFAMILY MULTIDRUG TRANSPORTER MFSC"/>
    <property type="match status" value="1"/>
</dbReference>
<dbReference type="SUPFAM" id="SSF103473">
    <property type="entry name" value="MFS general substrate transporter"/>
    <property type="match status" value="1"/>
</dbReference>
<evidence type="ECO:0000313" key="12">
    <source>
        <dbReference type="Proteomes" id="UP000444960"/>
    </source>
</evidence>
<evidence type="ECO:0000256" key="9">
    <source>
        <dbReference type="SAM" id="Phobius"/>
    </source>
</evidence>
<feature type="transmembrane region" description="Helical" evidence="9">
    <location>
        <begin position="161"/>
        <end position="182"/>
    </location>
</feature>
<feature type="transmembrane region" description="Helical" evidence="9">
    <location>
        <begin position="12"/>
        <end position="33"/>
    </location>
</feature>
<protein>
    <recommendedName>
        <fullName evidence="10">Major facilitator superfamily (MFS) profile domain-containing protein</fullName>
    </recommendedName>
</protein>
<dbReference type="InterPro" id="IPR036259">
    <property type="entry name" value="MFS_trans_sf"/>
</dbReference>
<accession>A0A7I9V6U2</accession>
<evidence type="ECO:0000256" key="5">
    <source>
        <dbReference type="ARBA" id="ARBA00022692"/>
    </source>
</evidence>
<evidence type="ECO:0000256" key="1">
    <source>
        <dbReference type="ARBA" id="ARBA00004651"/>
    </source>
</evidence>
<evidence type="ECO:0000256" key="2">
    <source>
        <dbReference type="ARBA" id="ARBA00008537"/>
    </source>
</evidence>
<organism evidence="11 12">
    <name type="scientific">Gordonia spumicola</name>
    <dbReference type="NCBI Taxonomy" id="589161"/>
    <lineage>
        <taxon>Bacteria</taxon>
        <taxon>Bacillati</taxon>
        <taxon>Actinomycetota</taxon>
        <taxon>Actinomycetes</taxon>
        <taxon>Mycobacteriales</taxon>
        <taxon>Gordoniaceae</taxon>
        <taxon>Gordonia</taxon>
    </lineage>
</organism>
<proteinExistence type="inferred from homology"/>